<dbReference type="InParanoid" id="A0A5C3P943"/>
<dbReference type="AlphaFoldDB" id="A0A5C3P943"/>
<accession>A0A5C3P943</accession>
<feature type="compositionally biased region" description="Acidic residues" evidence="1">
    <location>
        <begin position="245"/>
        <end position="259"/>
    </location>
</feature>
<dbReference type="Proteomes" id="UP000308197">
    <property type="component" value="Unassembled WGS sequence"/>
</dbReference>
<evidence type="ECO:0000256" key="1">
    <source>
        <dbReference type="SAM" id="MobiDB-lite"/>
    </source>
</evidence>
<evidence type="ECO:0000313" key="3">
    <source>
        <dbReference type="Proteomes" id="UP000308197"/>
    </source>
</evidence>
<dbReference type="EMBL" id="ML211254">
    <property type="protein sequence ID" value="TFK85419.1"/>
    <property type="molecule type" value="Genomic_DNA"/>
</dbReference>
<feature type="compositionally biased region" description="Basic and acidic residues" evidence="1">
    <location>
        <begin position="260"/>
        <end position="274"/>
    </location>
</feature>
<keyword evidence="3" id="KW-1185">Reference proteome</keyword>
<proteinExistence type="predicted"/>
<protein>
    <submittedName>
        <fullName evidence="2">Uncharacterized protein</fullName>
    </submittedName>
</protein>
<reference evidence="2 3" key="1">
    <citation type="journal article" date="2019" name="Nat. Ecol. Evol.">
        <title>Megaphylogeny resolves global patterns of mushroom evolution.</title>
        <authorList>
            <person name="Varga T."/>
            <person name="Krizsan K."/>
            <person name="Foldi C."/>
            <person name="Dima B."/>
            <person name="Sanchez-Garcia M."/>
            <person name="Sanchez-Ramirez S."/>
            <person name="Szollosi G.J."/>
            <person name="Szarkandi J.G."/>
            <person name="Papp V."/>
            <person name="Albert L."/>
            <person name="Andreopoulos W."/>
            <person name="Angelini C."/>
            <person name="Antonin V."/>
            <person name="Barry K.W."/>
            <person name="Bougher N.L."/>
            <person name="Buchanan P."/>
            <person name="Buyck B."/>
            <person name="Bense V."/>
            <person name="Catcheside P."/>
            <person name="Chovatia M."/>
            <person name="Cooper J."/>
            <person name="Damon W."/>
            <person name="Desjardin D."/>
            <person name="Finy P."/>
            <person name="Geml J."/>
            <person name="Haridas S."/>
            <person name="Hughes K."/>
            <person name="Justo A."/>
            <person name="Karasinski D."/>
            <person name="Kautmanova I."/>
            <person name="Kiss B."/>
            <person name="Kocsube S."/>
            <person name="Kotiranta H."/>
            <person name="LaButti K.M."/>
            <person name="Lechner B.E."/>
            <person name="Liimatainen K."/>
            <person name="Lipzen A."/>
            <person name="Lukacs Z."/>
            <person name="Mihaltcheva S."/>
            <person name="Morgado L.N."/>
            <person name="Niskanen T."/>
            <person name="Noordeloos M.E."/>
            <person name="Ohm R.A."/>
            <person name="Ortiz-Santana B."/>
            <person name="Ovrebo C."/>
            <person name="Racz N."/>
            <person name="Riley R."/>
            <person name="Savchenko A."/>
            <person name="Shiryaev A."/>
            <person name="Soop K."/>
            <person name="Spirin V."/>
            <person name="Szebenyi C."/>
            <person name="Tomsovsky M."/>
            <person name="Tulloss R.E."/>
            <person name="Uehling J."/>
            <person name="Grigoriev I.V."/>
            <person name="Vagvolgyi C."/>
            <person name="Papp T."/>
            <person name="Martin F.M."/>
            <person name="Miettinen O."/>
            <person name="Hibbett D.S."/>
            <person name="Nagy L.G."/>
        </authorList>
    </citation>
    <scope>NUCLEOTIDE SEQUENCE [LARGE SCALE GENOMIC DNA]</scope>
    <source>
        <strain evidence="2 3">HHB13444</strain>
    </source>
</reference>
<organism evidence="2 3">
    <name type="scientific">Polyporus arcularius HHB13444</name>
    <dbReference type="NCBI Taxonomy" id="1314778"/>
    <lineage>
        <taxon>Eukaryota</taxon>
        <taxon>Fungi</taxon>
        <taxon>Dikarya</taxon>
        <taxon>Basidiomycota</taxon>
        <taxon>Agaricomycotina</taxon>
        <taxon>Agaricomycetes</taxon>
        <taxon>Polyporales</taxon>
        <taxon>Polyporaceae</taxon>
        <taxon>Polyporus</taxon>
    </lineage>
</organism>
<evidence type="ECO:0000313" key="2">
    <source>
        <dbReference type="EMBL" id="TFK85419.1"/>
    </source>
</evidence>
<name>A0A5C3P943_9APHY</name>
<sequence length="274" mass="31320">MKLALLPTCFIQVYHVASVTCHLNYLDFVGVVRVAGVVSLRGFLGLSSVSVYSDTSVSFYQSQPLGEDDHEVYIPSDVWEEIYDAGLYTGLPEPTTSRREAYRQWVRDHQPFVYLPKDYHAPRLTPSNYSVFPENKALLHYGIAFTYEEVIEYAIKTKRLQRENLEPSEALAHGYRAATAFVKNLSKQSGVHLELQFPLSLKYRYVAAVCNTNNMFTKPAKKERVTEMESMVMSRHYPRVYTGDAEGEEYDSDSEEAEEQEKNLEREGRSQGAL</sequence>
<feature type="region of interest" description="Disordered" evidence="1">
    <location>
        <begin position="236"/>
        <end position="274"/>
    </location>
</feature>
<gene>
    <name evidence="2" type="ORF">K466DRAFT_622263</name>
</gene>